<dbReference type="EMBL" id="UINC01132447">
    <property type="protein sequence ID" value="SVD14778.1"/>
    <property type="molecule type" value="Genomic_DNA"/>
</dbReference>
<name>A0A382T026_9ZZZZ</name>
<reference evidence="1" key="1">
    <citation type="submission" date="2018-05" db="EMBL/GenBank/DDBJ databases">
        <authorList>
            <person name="Lanie J.A."/>
            <person name="Ng W.-L."/>
            <person name="Kazmierczak K.M."/>
            <person name="Andrzejewski T.M."/>
            <person name="Davidsen T.M."/>
            <person name="Wayne K.J."/>
            <person name="Tettelin H."/>
            <person name="Glass J.I."/>
            <person name="Rusch D."/>
            <person name="Podicherti R."/>
            <person name="Tsui H.-C.T."/>
            <person name="Winkler M.E."/>
        </authorList>
    </citation>
    <scope>NUCLEOTIDE SEQUENCE</scope>
</reference>
<evidence type="ECO:0000313" key="1">
    <source>
        <dbReference type="EMBL" id="SVD14778.1"/>
    </source>
</evidence>
<proteinExistence type="predicted"/>
<gene>
    <name evidence="1" type="ORF">METZ01_LOCUS367632</name>
</gene>
<protein>
    <submittedName>
        <fullName evidence="1">Uncharacterized protein</fullName>
    </submittedName>
</protein>
<accession>A0A382T026</accession>
<dbReference type="AlphaFoldDB" id="A0A382T026"/>
<sequence>MIEFHIKSIQSDIDGRHFDDWNTEASQIWKDVFREISVMEDPERTEALELIREQWMDYLKHFAST</sequence>
<organism evidence="1">
    <name type="scientific">marine metagenome</name>
    <dbReference type="NCBI Taxonomy" id="408172"/>
    <lineage>
        <taxon>unclassified sequences</taxon>
        <taxon>metagenomes</taxon>
        <taxon>ecological metagenomes</taxon>
    </lineage>
</organism>